<sequence>MRRVSRRAVLWTAFVLVHVGVAALGFLLPNEPMGDVYRVYEPWSRQALDGRGIVGITEPWVYPQLALIPMILAHAFAWIAGYTVGWAILVTAMDAVAFAVLVGRGRSQPRAVAAGCWLAFIVLLGPVGLYRLDGFTVPLAILACLWLVGRPWVASMLLSVATWMKVWPAALLLAAVIAVRRRGAIVLGAVVVSALTLAGILIAGGGSSAFGFITEQTTRGLQVEAPIATPYLWGALLGIPGFQVYYSSALLTFQVTGTAIDPVIAAMTGVLVVTMVAISVLGAVAAARGARFASLFPVLSLTLVLGFVVANKVGSPQYLVWLVPPLVLGLVLRRDWWRAPAALAGVAAALTQLVYPLLYGGILIPEPVAVTALTLRNLVLIVLFVWMLARLGRLATVSPALHSPHPSDPGGPHADRLLRRTERHPPSRAERGPRR</sequence>
<dbReference type="EMBL" id="JAFLHG010000007">
    <property type="protein sequence ID" value="MBT8798278.1"/>
    <property type="molecule type" value="Genomic_DNA"/>
</dbReference>
<keyword evidence="2" id="KW-0472">Membrane</keyword>
<feature type="transmembrane region" description="Helical" evidence="2">
    <location>
        <begin position="111"/>
        <end position="129"/>
    </location>
</feature>
<dbReference type="Proteomes" id="UP000740605">
    <property type="component" value="Unassembled WGS sequence"/>
</dbReference>
<protein>
    <submittedName>
        <fullName evidence="3">DUF2029 domain-containing protein</fullName>
    </submittedName>
</protein>
<feature type="compositionally biased region" description="Low complexity" evidence="1">
    <location>
        <begin position="402"/>
        <end position="412"/>
    </location>
</feature>
<evidence type="ECO:0000313" key="3">
    <source>
        <dbReference type="EMBL" id="MBT8798278.1"/>
    </source>
</evidence>
<keyword evidence="4" id="KW-1185">Reference proteome</keyword>
<feature type="transmembrane region" description="Helical" evidence="2">
    <location>
        <begin position="368"/>
        <end position="389"/>
    </location>
</feature>
<gene>
    <name evidence="3" type="ORF">J0P97_09355</name>
</gene>
<keyword evidence="2" id="KW-1133">Transmembrane helix</keyword>
<keyword evidence="2" id="KW-0812">Transmembrane</keyword>
<feature type="transmembrane region" description="Helical" evidence="2">
    <location>
        <begin position="339"/>
        <end position="362"/>
    </location>
</feature>
<evidence type="ECO:0000256" key="1">
    <source>
        <dbReference type="SAM" id="MobiDB-lite"/>
    </source>
</evidence>
<feature type="transmembrane region" description="Helical" evidence="2">
    <location>
        <begin position="75"/>
        <end position="102"/>
    </location>
</feature>
<feature type="transmembrane region" description="Helical" evidence="2">
    <location>
        <begin position="292"/>
        <end position="310"/>
    </location>
</feature>
<feature type="transmembrane region" description="Helical" evidence="2">
    <location>
        <begin position="160"/>
        <end position="179"/>
    </location>
</feature>
<evidence type="ECO:0000256" key="2">
    <source>
        <dbReference type="SAM" id="Phobius"/>
    </source>
</evidence>
<evidence type="ECO:0000313" key="4">
    <source>
        <dbReference type="Proteomes" id="UP000740605"/>
    </source>
</evidence>
<feature type="transmembrane region" description="Helical" evidence="2">
    <location>
        <begin position="185"/>
        <end position="210"/>
    </location>
</feature>
<feature type="transmembrane region" description="Helical" evidence="2">
    <location>
        <begin position="263"/>
        <end position="285"/>
    </location>
</feature>
<feature type="transmembrane region" description="Helical" evidence="2">
    <location>
        <begin position="135"/>
        <end position="153"/>
    </location>
</feature>
<feature type="transmembrane region" description="Helical" evidence="2">
    <location>
        <begin position="9"/>
        <end position="28"/>
    </location>
</feature>
<feature type="transmembrane region" description="Helical" evidence="2">
    <location>
        <begin position="231"/>
        <end position="251"/>
    </location>
</feature>
<feature type="compositionally biased region" description="Basic and acidic residues" evidence="1">
    <location>
        <begin position="413"/>
        <end position="435"/>
    </location>
</feature>
<feature type="region of interest" description="Disordered" evidence="1">
    <location>
        <begin position="401"/>
        <end position="435"/>
    </location>
</feature>
<name>A0ABS5XUR1_9MICO</name>
<proteinExistence type="predicted"/>
<feature type="transmembrane region" description="Helical" evidence="2">
    <location>
        <begin position="316"/>
        <end position="332"/>
    </location>
</feature>
<comment type="caution">
    <text evidence="3">The sequence shown here is derived from an EMBL/GenBank/DDBJ whole genome shotgun (WGS) entry which is preliminary data.</text>
</comment>
<reference evidence="3 4" key="1">
    <citation type="submission" date="2021-03" db="EMBL/GenBank/DDBJ databases">
        <title>Microbacterium pauli sp. nov., isolated from microfiltered milk.</title>
        <authorList>
            <person name="Bellassi P."/>
            <person name="Fontana A."/>
            <person name="Callegari M.L."/>
            <person name="Lorenzo M."/>
            <person name="Cappa F."/>
        </authorList>
    </citation>
    <scope>NUCLEOTIDE SEQUENCE [LARGE SCALE GENOMIC DNA]</scope>
    <source>
        <strain evidence="3 4">DSM 18909</strain>
    </source>
</reference>
<organism evidence="3 4">
    <name type="scientific">Microbacterium flavum</name>
    <dbReference type="NCBI Taxonomy" id="415216"/>
    <lineage>
        <taxon>Bacteria</taxon>
        <taxon>Bacillati</taxon>
        <taxon>Actinomycetota</taxon>
        <taxon>Actinomycetes</taxon>
        <taxon>Micrococcales</taxon>
        <taxon>Microbacteriaceae</taxon>
        <taxon>Microbacterium</taxon>
    </lineage>
</organism>
<accession>A0ABS5XUR1</accession>